<accession>A0A6A4W3K6</accession>
<dbReference type="Proteomes" id="UP000440578">
    <property type="component" value="Unassembled WGS sequence"/>
</dbReference>
<dbReference type="AlphaFoldDB" id="A0A6A4W3K6"/>
<organism evidence="2 3">
    <name type="scientific">Amphibalanus amphitrite</name>
    <name type="common">Striped barnacle</name>
    <name type="synonym">Balanus amphitrite</name>
    <dbReference type="NCBI Taxonomy" id="1232801"/>
    <lineage>
        <taxon>Eukaryota</taxon>
        <taxon>Metazoa</taxon>
        <taxon>Ecdysozoa</taxon>
        <taxon>Arthropoda</taxon>
        <taxon>Crustacea</taxon>
        <taxon>Multicrustacea</taxon>
        <taxon>Cirripedia</taxon>
        <taxon>Thoracica</taxon>
        <taxon>Thoracicalcarea</taxon>
        <taxon>Balanomorpha</taxon>
        <taxon>Balanoidea</taxon>
        <taxon>Balanidae</taxon>
        <taxon>Amphibalaninae</taxon>
        <taxon>Amphibalanus</taxon>
    </lineage>
</organism>
<sequence length="91" mass="9668">MLDTMLPPAQLPRSPRPERRIRSTSPSGRFALNGHRTRSPSPRGRRPVRSPSPGSGRSPSPGSGPSPSPGGSPTTGGRSRDDSKWEAQLSE</sequence>
<feature type="region of interest" description="Disordered" evidence="1">
    <location>
        <begin position="1"/>
        <end position="91"/>
    </location>
</feature>
<protein>
    <submittedName>
        <fullName evidence="2">Uncharacterized protein</fullName>
    </submittedName>
</protein>
<feature type="compositionally biased region" description="Basic residues" evidence="1">
    <location>
        <begin position="35"/>
        <end position="48"/>
    </location>
</feature>
<name>A0A6A4W3K6_AMPAM</name>
<gene>
    <name evidence="2" type="ORF">FJT64_004343</name>
</gene>
<reference evidence="2 3" key="1">
    <citation type="submission" date="2019-07" db="EMBL/GenBank/DDBJ databases">
        <title>Draft genome assembly of a fouling barnacle, Amphibalanus amphitrite (Darwin, 1854): The first reference genome for Thecostraca.</title>
        <authorList>
            <person name="Kim W."/>
        </authorList>
    </citation>
    <scope>NUCLEOTIDE SEQUENCE [LARGE SCALE GENOMIC DNA]</scope>
    <source>
        <strain evidence="2">SNU_AA5</strain>
        <tissue evidence="2">Soma without cirri and trophi</tissue>
    </source>
</reference>
<dbReference type="EMBL" id="VIIS01001437">
    <property type="protein sequence ID" value="KAF0298330.1"/>
    <property type="molecule type" value="Genomic_DNA"/>
</dbReference>
<feature type="compositionally biased region" description="Low complexity" evidence="1">
    <location>
        <begin position="49"/>
        <end position="61"/>
    </location>
</feature>
<keyword evidence="3" id="KW-1185">Reference proteome</keyword>
<evidence type="ECO:0000313" key="2">
    <source>
        <dbReference type="EMBL" id="KAF0298330.1"/>
    </source>
</evidence>
<evidence type="ECO:0000256" key="1">
    <source>
        <dbReference type="SAM" id="MobiDB-lite"/>
    </source>
</evidence>
<evidence type="ECO:0000313" key="3">
    <source>
        <dbReference type="Proteomes" id="UP000440578"/>
    </source>
</evidence>
<proteinExistence type="predicted"/>
<comment type="caution">
    <text evidence="2">The sequence shown here is derived from an EMBL/GenBank/DDBJ whole genome shotgun (WGS) entry which is preliminary data.</text>
</comment>